<organism evidence="5 6">
    <name type="scientific">Dyadobacter helix</name>
    <dbReference type="NCBI Taxonomy" id="2822344"/>
    <lineage>
        <taxon>Bacteria</taxon>
        <taxon>Pseudomonadati</taxon>
        <taxon>Bacteroidota</taxon>
        <taxon>Cytophagia</taxon>
        <taxon>Cytophagales</taxon>
        <taxon>Spirosomataceae</taxon>
        <taxon>Dyadobacter</taxon>
    </lineage>
</organism>
<feature type="domain" description="Sulfatase N-terminal" evidence="4">
    <location>
        <begin position="36"/>
        <end position="349"/>
    </location>
</feature>
<dbReference type="PANTHER" id="PTHR42693">
    <property type="entry name" value="ARYLSULFATASE FAMILY MEMBER"/>
    <property type="match status" value="1"/>
</dbReference>
<comment type="similarity">
    <text evidence="1">Belongs to the sulfatase family.</text>
</comment>
<evidence type="ECO:0000313" key="6">
    <source>
        <dbReference type="Proteomes" id="UP000680038"/>
    </source>
</evidence>
<dbReference type="EC" id="3.1.6.-" evidence="5"/>
<keyword evidence="6" id="KW-1185">Reference proteome</keyword>
<dbReference type="AlphaFoldDB" id="A0A916JA12"/>
<dbReference type="Pfam" id="PF14707">
    <property type="entry name" value="Sulfatase_C"/>
    <property type="match status" value="1"/>
</dbReference>
<dbReference type="Gene3D" id="3.30.1120.10">
    <property type="match status" value="1"/>
</dbReference>
<evidence type="ECO:0000256" key="3">
    <source>
        <dbReference type="SAM" id="MobiDB-lite"/>
    </source>
</evidence>
<keyword evidence="2 5" id="KW-0378">Hydrolase</keyword>
<dbReference type="PANTHER" id="PTHR42693:SF53">
    <property type="entry name" value="ENDO-4-O-SULFATASE"/>
    <property type="match status" value="1"/>
</dbReference>
<dbReference type="Pfam" id="PF00884">
    <property type="entry name" value="Sulfatase"/>
    <property type="match status" value="1"/>
</dbReference>
<dbReference type="EMBL" id="CAJRAF010000001">
    <property type="protein sequence ID" value="CAG4989953.1"/>
    <property type="molecule type" value="Genomic_DNA"/>
</dbReference>
<protein>
    <submittedName>
        <fullName evidence="5">N-acetylgalactosamine-6-O-sulfatase</fullName>
        <ecNumber evidence="5">3.1.6.-</ecNumber>
    </submittedName>
</protein>
<dbReference type="Gene3D" id="3.40.720.10">
    <property type="entry name" value="Alkaline Phosphatase, subunit A"/>
    <property type="match status" value="1"/>
</dbReference>
<evidence type="ECO:0000313" key="5">
    <source>
        <dbReference type="EMBL" id="CAG4989953.1"/>
    </source>
</evidence>
<evidence type="ECO:0000256" key="2">
    <source>
        <dbReference type="ARBA" id="ARBA00022801"/>
    </source>
</evidence>
<evidence type="ECO:0000259" key="4">
    <source>
        <dbReference type="Pfam" id="PF00884"/>
    </source>
</evidence>
<evidence type="ECO:0000256" key="1">
    <source>
        <dbReference type="ARBA" id="ARBA00008779"/>
    </source>
</evidence>
<sequence length="484" mass="53877">MMRSSVRRKLLLFLTIALVFGVFLAAQQENVPAKTPNIVIFFIDDLGYGDLSAYGALGYKTPNLDKMAAEGTRFTNFMAAQAVCSASRAALLTGCYPNRLGLSGALGPESKIGLNPDEETIAEVVKQKGYATGIFGKWHLGSKEDFLPLQQGFDEYYGIPYSHDMWPLHPFQARAKYPPLYWINGNQQDQPIRDLEDASQLTPRITGKAVEFIRRNKNKPFFLYIPHPLPHVPLAASSKFKGKSERGIFGDVLMELDWSVGEIMKELNAQGLDNNTLVIFTSDNGPWLNYGDHAGSSGGFREGKGTSFEGGQREPCIMRWPGVVPAGRVCNKLLSTLDILPTVAKLTGAKLPGKKIDGIPFVDLLRGDESKNPRESFLYYYRKNSLEAVRKHNWKLVFEHPGRMYEGQLPGKNGQPGAAPEDHLYPKALYNLTRDPGERYNVLEQNPEIVAELEQIAEAAREDLGDDLQKRTGKNVREAGRVND</sequence>
<dbReference type="InterPro" id="IPR017850">
    <property type="entry name" value="Alkaline_phosphatase_core_sf"/>
</dbReference>
<dbReference type="RefSeq" id="WP_229252596.1">
    <property type="nucleotide sequence ID" value="NZ_CAJRAF010000001.1"/>
</dbReference>
<reference evidence="5" key="1">
    <citation type="submission" date="2021-04" db="EMBL/GenBank/DDBJ databases">
        <authorList>
            <person name="Rodrigo-Torres L."/>
            <person name="Arahal R. D."/>
            <person name="Lucena T."/>
        </authorList>
    </citation>
    <scope>NUCLEOTIDE SEQUENCE</scope>
    <source>
        <strain evidence="5">CECT 9275</strain>
    </source>
</reference>
<dbReference type="InterPro" id="IPR050738">
    <property type="entry name" value="Sulfatase"/>
</dbReference>
<dbReference type="GO" id="GO:0004065">
    <property type="term" value="F:arylsulfatase activity"/>
    <property type="evidence" value="ECO:0007669"/>
    <property type="project" value="TreeGrafter"/>
</dbReference>
<name>A0A916JA12_9BACT</name>
<dbReference type="SUPFAM" id="SSF53649">
    <property type="entry name" value="Alkaline phosphatase-like"/>
    <property type="match status" value="1"/>
</dbReference>
<feature type="region of interest" description="Disordered" evidence="3">
    <location>
        <begin position="462"/>
        <end position="484"/>
    </location>
</feature>
<accession>A0A916JA12</accession>
<gene>
    <name evidence="5" type="ORF">DYBT9275_00415</name>
</gene>
<dbReference type="CDD" id="cd16026">
    <property type="entry name" value="GALNS_like"/>
    <property type="match status" value="1"/>
</dbReference>
<comment type="caution">
    <text evidence="5">The sequence shown here is derived from an EMBL/GenBank/DDBJ whole genome shotgun (WGS) entry which is preliminary data.</text>
</comment>
<proteinExistence type="inferred from homology"/>
<dbReference type="Proteomes" id="UP000680038">
    <property type="component" value="Unassembled WGS sequence"/>
</dbReference>
<dbReference type="InterPro" id="IPR000917">
    <property type="entry name" value="Sulfatase_N"/>
</dbReference>